<feature type="signal peptide" evidence="2">
    <location>
        <begin position="1"/>
        <end position="35"/>
    </location>
</feature>
<name>A0ABR3AGL8_9AGAR</name>
<dbReference type="EMBL" id="JBBXMP010000001">
    <property type="protein sequence ID" value="KAL0072713.1"/>
    <property type="molecule type" value="Genomic_DNA"/>
</dbReference>
<feature type="region of interest" description="Disordered" evidence="1">
    <location>
        <begin position="305"/>
        <end position="324"/>
    </location>
</feature>
<evidence type="ECO:0000256" key="1">
    <source>
        <dbReference type="SAM" id="MobiDB-lite"/>
    </source>
</evidence>
<proteinExistence type="predicted"/>
<feature type="domain" description="Asl1-like glycosyl hydrolase catalytic" evidence="3">
    <location>
        <begin position="60"/>
        <end position="296"/>
    </location>
</feature>
<dbReference type="Proteomes" id="UP001437256">
    <property type="component" value="Unassembled WGS sequence"/>
</dbReference>
<dbReference type="InterPro" id="IPR024655">
    <property type="entry name" value="Asl1_glyco_hydro_catalytic"/>
</dbReference>
<feature type="compositionally biased region" description="Gly residues" evidence="1">
    <location>
        <begin position="315"/>
        <end position="324"/>
    </location>
</feature>
<accession>A0ABR3AGL8</accession>
<evidence type="ECO:0000313" key="4">
    <source>
        <dbReference type="EMBL" id="KAL0072713.1"/>
    </source>
</evidence>
<reference evidence="4 5" key="1">
    <citation type="submission" date="2024-05" db="EMBL/GenBank/DDBJ databases">
        <title>A draft genome resource for the thread blight pathogen Marasmius tenuissimus strain MS-2.</title>
        <authorList>
            <person name="Yulfo-Soto G.E."/>
            <person name="Baruah I.K."/>
            <person name="Amoako-Attah I."/>
            <person name="Bukari Y."/>
            <person name="Meinhardt L.W."/>
            <person name="Bailey B.A."/>
            <person name="Cohen S.P."/>
        </authorList>
    </citation>
    <scope>NUCLEOTIDE SEQUENCE [LARGE SCALE GENOMIC DNA]</scope>
    <source>
        <strain evidence="4 5">MS-2</strain>
    </source>
</reference>
<organism evidence="4 5">
    <name type="scientific">Marasmius tenuissimus</name>
    <dbReference type="NCBI Taxonomy" id="585030"/>
    <lineage>
        <taxon>Eukaryota</taxon>
        <taxon>Fungi</taxon>
        <taxon>Dikarya</taxon>
        <taxon>Basidiomycota</taxon>
        <taxon>Agaricomycotina</taxon>
        <taxon>Agaricomycetes</taxon>
        <taxon>Agaricomycetidae</taxon>
        <taxon>Agaricales</taxon>
        <taxon>Marasmiineae</taxon>
        <taxon>Marasmiaceae</taxon>
        <taxon>Marasmius</taxon>
    </lineage>
</organism>
<keyword evidence="2" id="KW-0732">Signal</keyword>
<gene>
    <name evidence="4" type="ORF">AAF712_000476</name>
</gene>
<evidence type="ECO:0000256" key="2">
    <source>
        <dbReference type="SAM" id="SignalP"/>
    </source>
</evidence>
<keyword evidence="5" id="KW-1185">Reference proteome</keyword>
<protein>
    <recommendedName>
        <fullName evidence="3">Asl1-like glycosyl hydrolase catalytic domain-containing protein</fullName>
    </recommendedName>
</protein>
<sequence>MPFTTTSPHYSKPLFFFKLLFYCYLLKRVTAPAFASPTASLYSRELDARARAVTNATKAGLAWPNGDSDDIKQFLSTEKVSWYYSWSPTGGVKEDIEYVPMLWGERQIDEFTATINQTISDLKVSHVLGMNEPQEKGQSNLTPQQGAEMWKKYLEPLRAQGIRLGSPAPSSAPSGKIWIQDFLEACGGGCTVDFIVVHYYDVNATDFIRYLEDHHNTFQRPIWVTEWACQNFNQANKQCSQDDINLFLNKTQSFMDETEWVERYSWFGPLRDMQGVNQGDALMDPSGKITDLGLQYIGAKNATTSGSGNADGPNAPGGGSSGGGNGGSTIKASVVLAMTISFVCGLMLQQFA</sequence>
<evidence type="ECO:0000259" key="3">
    <source>
        <dbReference type="Pfam" id="PF11790"/>
    </source>
</evidence>
<dbReference type="InterPro" id="IPR053183">
    <property type="entry name" value="ASL1"/>
</dbReference>
<dbReference type="SUPFAM" id="SSF51445">
    <property type="entry name" value="(Trans)glycosidases"/>
    <property type="match status" value="1"/>
</dbReference>
<evidence type="ECO:0000313" key="5">
    <source>
        <dbReference type="Proteomes" id="UP001437256"/>
    </source>
</evidence>
<feature type="chain" id="PRO_5045207785" description="Asl1-like glycosyl hydrolase catalytic domain-containing protein" evidence="2">
    <location>
        <begin position="36"/>
        <end position="352"/>
    </location>
</feature>
<dbReference type="Pfam" id="PF11790">
    <property type="entry name" value="Glyco_hydro_cc"/>
    <property type="match status" value="1"/>
</dbReference>
<comment type="caution">
    <text evidence="4">The sequence shown here is derived from an EMBL/GenBank/DDBJ whole genome shotgun (WGS) entry which is preliminary data.</text>
</comment>
<dbReference type="InterPro" id="IPR017853">
    <property type="entry name" value="GH"/>
</dbReference>
<dbReference type="PANTHER" id="PTHR34154">
    <property type="entry name" value="ALKALI-SENSITIVE LINKAGE PROTEIN 1"/>
    <property type="match status" value="1"/>
</dbReference>
<dbReference type="Gene3D" id="3.20.20.80">
    <property type="entry name" value="Glycosidases"/>
    <property type="match status" value="1"/>
</dbReference>
<dbReference type="PANTHER" id="PTHR34154:SF3">
    <property type="entry name" value="ALKALI-SENSITIVE LINKAGE PROTEIN 1"/>
    <property type="match status" value="1"/>
</dbReference>